<dbReference type="HAMAP" id="MF_03009">
    <property type="entry name" value="eIF3j"/>
    <property type="match status" value="1"/>
</dbReference>
<comment type="subcellular location">
    <subcellularLocation>
        <location evidence="6">Cytoplasm</location>
    </subcellularLocation>
</comment>
<evidence type="ECO:0000256" key="1">
    <source>
        <dbReference type="ARBA" id="ARBA00022490"/>
    </source>
</evidence>
<comment type="similarity">
    <text evidence="6">Belongs to the eIF-3 subunit J family.</text>
</comment>
<evidence type="ECO:0000256" key="5">
    <source>
        <dbReference type="ARBA" id="ARBA00065260"/>
    </source>
</evidence>
<evidence type="ECO:0000256" key="2">
    <source>
        <dbReference type="ARBA" id="ARBA00022540"/>
    </source>
</evidence>
<dbReference type="GO" id="GO:0005852">
    <property type="term" value="C:eukaryotic translation initiation factor 3 complex"/>
    <property type="evidence" value="ECO:0007669"/>
    <property type="project" value="UniProtKB-UniRule"/>
</dbReference>
<dbReference type="GO" id="GO:0016282">
    <property type="term" value="C:eukaryotic 43S preinitiation complex"/>
    <property type="evidence" value="ECO:0007669"/>
    <property type="project" value="UniProtKB-UniRule"/>
</dbReference>
<evidence type="ECO:0000256" key="6">
    <source>
        <dbReference type="HAMAP-Rule" id="MF_03009"/>
    </source>
</evidence>
<evidence type="ECO:0000313" key="9">
    <source>
        <dbReference type="Proteomes" id="UP000694620"/>
    </source>
</evidence>
<dbReference type="InterPro" id="IPR013906">
    <property type="entry name" value="eIF3j"/>
</dbReference>
<proteinExistence type="inferred from homology"/>
<dbReference type="PANTHER" id="PTHR21681:SF0">
    <property type="entry name" value="EUKARYOTIC TRANSLATION INITIATION FACTOR 3 SUBUNIT J"/>
    <property type="match status" value="1"/>
</dbReference>
<evidence type="ECO:0000256" key="7">
    <source>
        <dbReference type="SAM" id="MobiDB-lite"/>
    </source>
</evidence>
<organism evidence="8 9">
    <name type="scientific">Erpetoichthys calabaricus</name>
    <name type="common">Rope fish</name>
    <name type="synonym">Calamoichthys calabaricus</name>
    <dbReference type="NCBI Taxonomy" id="27687"/>
    <lineage>
        <taxon>Eukaryota</taxon>
        <taxon>Metazoa</taxon>
        <taxon>Chordata</taxon>
        <taxon>Craniata</taxon>
        <taxon>Vertebrata</taxon>
        <taxon>Euteleostomi</taxon>
        <taxon>Actinopterygii</taxon>
        <taxon>Polypteriformes</taxon>
        <taxon>Polypteridae</taxon>
        <taxon>Erpetoichthys</taxon>
    </lineage>
</organism>
<feature type="region of interest" description="Disordered" evidence="7">
    <location>
        <begin position="1"/>
        <end position="23"/>
    </location>
</feature>
<reference evidence="8" key="3">
    <citation type="submission" date="2025-09" db="UniProtKB">
        <authorList>
            <consortium name="Ensembl"/>
        </authorList>
    </citation>
    <scope>IDENTIFICATION</scope>
</reference>
<dbReference type="FunFam" id="1.10.246.60:FF:000001">
    <property type="entry name" value="Eukaryotic translation initiation factor 3 subunit J"/>
    <property type="match status" value="1"/>
</dbReference>
<comment type="function">
    <text evidence="6">Component of the eukaryotic translation initiation factor 3 (eIF-3) complex, which is involved in protein synthesis of a specialized repertoire of mRNAs and, together with other initiation factors, stimulates binding of mRNA and methionyl-tRNAi to the 40S ribosome. The eIF-3 complex specifically targets and initiates translation of a subset of mRNAs involved in cell proliferation.</text>
</comment>
<feature type="region of interest" description="Disordered" evidence="7">
    <location>
        <begin position="201"/>
        <end position="227"/>
    </location>
</feature>
<reference evidence="8" key="1">
    <citation type="submission" date="2021-06" db="EMBL/GenBank/DDBJ databases">
        <authorList>
            <consortium name="Wellcome Sanger Institute Data Sharing"/>
        </authorList>
    </citation>
    <scope>NUCLEOTIDE SEQUENCE [LARGE SCALE GENOMIC DNA]</scope>
</reference>
<dbReference type="Ensembl" id="ENSECRT00000034617.1">
    <property type="protein sequence ID" value="ENSECRP00000033883.1"/>
    <property type="gene ID" value="ENSECRG00000022906.1"/>
</dbReference>
<keyword evidence="2 6" id="KW-0396">Initiation factor</keyword>
<dbReference type="PANTHER" id="PTHR21681">
    <property type="entry name" value="EUKARYOTIC TRANSLATION INITIATION FACTOR 3 SUBUNIT J"/>
    <property type="match status" value="1"/>
</dbReference>
<dbReference type="InterPro" id="IPR023194">
    <property type="entry name" value="eIF3-like_dom_sf"/>
</dbReference>
<dbReference type="GO" id="GO:0003743">
    <property type="term" value="F:translation initiation factor activity"/>
    <property type="evidence" value="ECO:0007669"/>
    <property type="project" value="UniProtKB-UniRule"/>
</dbReference>
<feature type="region of interest" description="Disordered" evidence="7">
    <location>
        <begin position="65"/>
        <end position="99"/>
    </location>
</feature>
<dbReference type="GO" id="GO:0033290">
    <property type="term" value="C:eukaryotic 48S preinitiation complex"/>
    <property type="evidence" value="ECO:0007669"/>
    <property type="project" value="UniProtKB-UniRule"/>
</dbReference>
<protein>
    <recommendedName>
        <fullName evidence="6">Eukaryotic translation initiation factor 3 subunit J</fullName>
        <shortName evidence="6">eIF3j</shortName>
    </recommendedName>
    <alternativeName>
        <fullName evidence="6">Eukaryotic translation initiation factor 3 subunit 1</fullName>
    </alternativeName>
    <alternativeName>
        <fullName evidence="6">eIF-3-alpha</fullName>
    </alternativeName>
    <alternativeName>
        <fullName evidence="6">eIF3 p35</fullName>
    </alternativeName>
</protein>
<name>A0A8C4TK76_ERPCA</name>
<dbReference type="GeneTree" id="ENSGT00390000018400"/>
<dbReference type="Proteomes" id="UP000694620">
    <property type="component" value="Chromosome 17"/>
</dbReference>
<evidence type="ECO:0000256" key="4">
    <source>
        <dbReference type="ARBA" id="ARBA00023054"/>
    </source>
</evidence>
<keyword evidence="1 6" id="KW-0963">Cytoplasm</keyword>
<evidence type="ECO:0000313" key="8">
    <source>
        <dbReference type="Ensembl" id="ENSECRP00000033883.1"/>
    </source>
</evidence>
<accession>A0A8C4TK76</accession>
<reference evidence="8" key="2">
    <citation type="submission" date="2025-08" db="UniProtKB">
        <authorList>
            <consortium name="Ensembl"/>
        </authorList>
    </citation>
    <scope>IDENTIFICATION</scope>
</reference>
<dbReference type="GO" id="GO:0001732">
    <property type="term" value="P:formation of cytoplasmic translation initiation complex"/>
    <property type="evidence" value="ECO:0007669"/>
    <property type="project" value="UniProtKB-UniRule"/>
</dbReference>
<dbReference type="AlphaFoldDB" id="A0A8C4TK76"/>
<keyword evidence="3 6" id="KW-0648">Protein biosynthesis</keyword>
<dbReference type="Pfam" id="PF08597">
    <property type="entry name" value="eIF3_subunit"/>
    <property type="match status" value="1"/>
</dbReference>
<dbReference type="Gene3D" id="1.10.246.60">
    <property type="entry name" value="Eukaryotic translation initiation factor 3 like domains"/>
    <property type="match status" value="1"/>
</dbReference>
<feature type="compositionally biased region" description="Basic and acidic residues" evidence="7">
    <location>
        <begin position="65"/>
        <end position="95"/>
    </location>
</feature>
<comment type="subunit">
    <text evidence="5">Component of the eukaryotic translation initiation factor 3 (eIF-3) complex, which is composed of 13 subunits: EIF3A, EIF3B, EIF3C, EIF3D, EIF3E, EIF3F, EIF3G, EIF3H, EIF3I, EIF3J, EIF3K, EIF3L and EIF3M. The eIF-3 complex appears to include 3 stable modules: module A is composed of EIF3A, EIF3B, EIF3G and EIF3I; module B is composed of EIF3F, EIF3H, and EIF3M; and module C is composed of EIF3C, EIF3D, EIF3E, EIF3K and EIF3L. EIF3C of module C binds EIF3B of module A and EIF3H of module B, thereby linking the three modules. EIF3J is a labile subunit that binds to the eIF-3 complex via EIF3B. The eIF-3 complex interacts with RPS6KB1 under conditions of nutrient depletion. Mitogenic stimulation leads to binding and activation of a complex composed of MTOR and RPTOR, leading to phosphorylation and release of RPS6KB1 and binding of EIF4B to eIF-3.</text>
</comment>
<gene>
    <name evidence="6 8" type="primary">EIF3J</name>
    <name evidence="6" type="synonym">EIF3S1</name>
    <name evidence="8" type="synonym">LOC114667517</name>
</gene>
<keyword evidence="9" id="KW-1185">Reference proteome</keyword>
<evidence type="ECO:0000256" key="3">
    <source>
        <dbReference type="ARBA" id="ARBA00022917"/>
    </source>
</evidence>
<keyword evidence="4" id="KW-0175">Coiled coil</keyword>
<feature type="compositionally biased region" description="Acidic residues" evidence="7">
    <location>
        <begin position="1"/>
        <end position="15"/>
    </location>
</feature>
<sequence length="245" mass="28440">MADVDSWDADNFEPDEPVKKALGVDRWEGEDEEEDVKVILKITELLNSHKINHFLEVKASDKKKLTEKIKEKEREQKKKQDEMKKQLEESNKEEELTTEEQLAEKLRIKMLQEEADLELAKEAFGVNNVTGIDVMNPTSKEDFTEFEKLLKEKISQFEKSIHYSSFLESLFRDLCISLEIDDLKKISNCLTVLLSEKQKQEKQNKSKKKKKGVMPGGGLKATLKDDLDDYSNYDGGYAQDYEDFM</sequence>